<dbReference type="GO" id="GO:0043107">
    <property type="term" value="P:type IV pilus-dependent motility"/>
    <property type="evidence" value="ECO:0007669"/>
    <property type="project" value="InterPro"/>
</dbReference>
<gene>
    <name evidence="2" type="ORF">A3C25_03245</name>
</gene>
<keyword evidence="1" id="KW-1133">Transmembrane helix</keyword>
<protein>
    <recommendedName>
        <fullName evidence="4">Pilus assembly protein PilO</fullName>
    </recommendedName>
</protein>
<feature type="transmembrane region" description="Helical" evidence="1">
    <location>
        <begin position="18"/>
        <end position="36"/>
    </location>
</feature>
<organism evidence="2 3">
    <name type="scientific">Candidatus Roizmanbacteria bacterium RIFCSPHIGHO2_02_FULL_38_11</name>
    <dbReference type="NCBI Taxonomy" id="1802039"/>
    <lineage>
        <taxon>Bacteria</taxon>
        <taxon>Candidatus Roizmaniibacteriota</taxon>
    </lineage>
</organism>
<dbReference type="AlphaFoldDB" id="A0A1F7H2G1"/>
<dbReference type="Gene3D" id="3.30.70.60">
    <property type="match status" value="1"/>
</dbReference>
<keyword evidence="1" id="KW-0812">Transmembrane</keyword>
<evidence type="ECO:0008006" key="4">
    <source>
        <dbReference type="Google" id="ProtNLM"/>
    </source>
</evidence>
<evidence type="ECO:0000313" key="2">
    <source>
        <dbReference type="EMBL" id="OGK25046.1"/>
    </source>
</evidence>
<proteinExistence type="predicted"/>
<name>A0A1F7H2G1_9BACT</name>
<dbReference type="Pfam" id="PF04350">
    <property type="entry name" value="PilO"/>
    <property type="match status" value="1"/>
</dbReference>
<keyword evidence="1" id="KW-0472">Membrane</keyword>
<dbReference type="EMBL" id="MFZO01000019">
    <property type="protein sequence ID" value="OGK25046.1"/>
    <property type="molecule type" value="Genomic_DNA"/>
</dbReference>
<dbReference type="Proteomes" id="UP000177913">
    <property type="component" value="Unassembled WGS sequence"/>
</dbReference>
<dbReference type="InterPro" id="IPR014717">
    <property type="entry name" value="Transl_elong_EF1B/ribsomal_bS6"/>
</dbReference>
<evidence type="ECO:0000313" key="3">
    <source>
        <dbReference type="Proteomes" id="UP000177913"/>
    </source>
</evidence>
<accession>A0A1F7H2G1</accession>
<comment type="caution">
    <text evidence="2">The sequence shown here is derived from an EMBL/GenBank/DDBJ whole genome shotgun (WGS) entry which is preliminary data.</text>
</comment>
<dbReference type="GO" id="GO:0043683">
    <property type="term" value="P:type IV pilus assembly"/>
    <property type="evidence" value="ECO:0007669"/>
    <property type="project" value="InterPro"/>
</dbReference>
<sequence>MEKSSIVKKLYTKKTQDYTYTIAFFLIFSFFIFYIIRPNLLTVFETNSKIQQLDKINRAYEEQINKVIETQSVFEENREDFILLDQAIGPKPEINKMLSDVVVSTEESTLTSERIDVFDINLKDKDSIAKLKSFTINISMAGTFEDTMAFVKKVYGQRRLKLIPNLELARDKNESSPGANLKIKLQIEGYYL</sequence>
<reference evidence="2 3" key="1">
    <citation type="journal article" date="2016" name="Nat. Commun.">
        <title>Thousands of microbial genomes shed light on interconnected biogeochemical processes in an aquifer system.</title>
        <authorList>
            <person name="Anantharaman K."/>
            <person name="Brown C.T."/>
            <person name="Hug L.A."/>
            <person name="Sharon I."/>
            <person name="Castelle C.J."/>
            <person name="Probst A.J."/>
            <person name="Thomas B.C."/>
            <person name="Singh A."/>
            <person name="Wilkins M.J."/>
            <person name="Karaoz U."/>
            <person name="Brodie E.L."/>
            <person name="Williams K.H."/>
            <person name="Hubbard S.S."/>
            <person name="Banfield J.F."/>
        </authorList>
    </citation>
    <scope>NUCLEOTIDE SEQUENCE [LARGE SCALE GENOMIC DNA]</scope>
</reference>
<dbReference type="InterPro" id="IPR007445">
    <property type="entry name" value="PilO"/>
</dbReference>
<evidence type="ECO:0000256" key="1">
    <source>
        <dbReference type="SAM" id="Phobius"/>
    </source>
</evidence>